<dbReference type="EC" id="7.1.1.2" evidence="3"/>
<evidence type="ECO:0000256" key="7">
    <source>
        <dbReference type="ARBA" id="ARBA00022692"/>
    </source>
</evidence>
<feature type="transmembrane region" description="Helical" evidence="16">
    <location>
        <begin position="21"/>
        <end position="38"/>
    </location>
</feature>
<organism evidence="17">
    <name type="scientific">Diptera sp. 69 LC-2017</name>
    <dbReference type="NCBI Taxonomy" id="2030347"/>
    <lineage>
        <taxon>Eukaryota</taxon>
        <taxon>Metazoa</taxon>
        <taxon>Ecdysozoa</taxon>
        <taxon>Arthropoda</taxon>
        <taxon>Hexapoda</taxon>
        <taxon>Insecta</taxon>
        <taxon>Pterygota</taxon>
        <taxon>Neoptera</taxon>
        <taxon>Endopterygota</taxon>
        <taxon>Diptera</taxon>
    </lineage>
</organism>
<evidence type="ECO:0000256" key="12">
    <source>
        <dbReference type="ARBA" id="ARBA00023128"/>
    </source>
</evidence>
<evidence type="ECO:0000256" key="6">
    <source>
        <dbReference type="ARBA" id="ARBA00022660"/>
    </source>
</evidence>
<feature type="transmembrane region" description="Helical" evidence="16">
    <location>
        <begin position="44"/>
        <end position="65"/>
    </location>
</feature>
<geneLocation type="mitochondrion" evidence="17"/>
<proteinExistence type="inferred from homology"/>
<evidence type="ECO:0000256" key="10">
    <source>
        <dbReference type="ARBA" id="ARBA00022989"/>
    </source>
</evidence>
<feature type="transmembrane region" description="Helical" evidence="16">
    <location>
        <begin position="129"/>
        <end position="153"/>
    </location>
</feature>
<comment type="catalytic activity">
    <reaction evidence="15">
        <text>a ubiquinone + NADH + 5 H(+)(in) = a ubiquinol + NAD(+) + 4 H(+)(out)</text>
        <dbReference type="Rhea" id="RHEA:29091"/>
        <dbReference type="Rhea" id="RHEA-COMP:9565"/>
        <dbReference type="Rhea" id="RHEA-COMP:9566"/>
        <dbReference type="ChEBI" id="CHEBI:15378"/>
        <dbReference type="ChEBI" id="CHEBI:16389"/>
        <dbReference type="ChEBI" id="CHEBI:17976"/>
        <dbReference type="ChEBI" id="CHEBI:57540"/>
        <dbReference type="ChEBI" id="CHEBI:57945"/>
        <dbReference type="EC" id="7.1.1.2"/>
    </reaction>
</comment>
<comment type="subcellular location">
    <subcellularLocation>
        <location evidence="1">Mitochondrion membrane</location>
        <topology evidence="1">Multi-pass membrane protein</topology>
    </subcellularLocation>
</comment>
<gene>
    <name evidence="17" type="primary">nad6</name>
</gene>
<keyword evidence="6" id="KW-0679">Respiratory chain</keyword>
<evidence type="ECO:0000256" key="14">
    <source>
        <dbReference type="ARBA" id="ARBA00031019"/>
    </source>
</evidence>
<keyword evidence="10 16" id="KW-1133">Transmembrane helix</keyword>
<name>A0A343LA27_9DIPT</name>
<keyword evidence="7 16" id="KW-0812">Transmembrane</keyword>
<dbReference type="PANTHER" id="PTHR11435:SF1">
    <property type="entry name" value="NADH-UBIQUINONE OXIDOREDUCTASE CHAIN 6"/>
    <property type="match status" value="1"/>
</dbReference>
<dbReference type="InterPro" id="IPR050269">
    <property type="entry name" value="ComplexI_Subunit6"/>
</dbReference>
<keyword evidence="13 16" id="KW-0472">Membrane</keyword>
<evidence type="ECO:0000256" key="3">
    <source>
        <dbReference type="ARBA" id="ARBA00012944"/>
    </source>
</evidence>
<dbReference type="GO" id="GO:0008137">
    <property type="term" value="F:NADH dehydrogenase (ubiquinone) activity"/>
    <property type="evidence" value="ECO:0007669"/>
    <property type="project" value="UniProtKB-EC"/>
</dbReference>
<comment type="similarity">
    <text evidence="2">Belongs to the complex I subunit 6 family.</text>
</comment>
<keyword evidence="11" id="KW-0520">NAD</keyword>
<feature type="transmembrane region" description="Helical" evidence="16">
    <location>
        <begin position="77"/>
        <end position="99"/>
    </location>
</feature>
<evidence type="ECO:0000256" key="15">
    <source>
        <dbReference type="ARBA" id="ARBA00049551"/>
    </source>
</evidence>
<dbReference type="AlphaFoldDB" id="A0A343LA27"/>
<sequence length="160" mass="18707">MLLTMISVIFFQLKHPLSMGFFLLIQTFNICLLIGISLESFWFSYILFIVFIGGMLVMFIYVTSLASNEKFKFSPKLIFFSLFFVLVFIILLEMNMNILNFESNILSFSSLLKENYLIIKKLYSFPTNLITIFSINFLFLTLIVSVKVTNFFYGPIRNLN</sequence>
<keyword evidence="5" id="KW-0813">Transport</keyword>
<dbReference type="EMBL" id="MF410894">
    <property type="protein sequence ID" value="ATN41174.1"/>
    <property type="molecule type" value="Genomic_DNA"/>
</dbReference>
<keyword evidence="12 17" id="KW-0496">Mitochondrion</keyword>
<evidence type="ECO:0000256" key="5">
    <source>
        <dbReference type="ARBA" id="ARBA00022448"/>
    </source>
</evidence>
<evidence type="ECO:0000256" key="11">
    <source>
        <dbReference type="ARBA" id="ARBA00023027"/>
    </source>
</evidence>
<dbReference type="PANTHER" id="PTHR11435">
    <property type="entry name" value="NADH UBIQUINONE OXIDOREDUCTASE SUBUNIT ND6"/>
    <property type="match status" value="1"/>
</dbReference>
<accession>A0A343LA27</accession>
<protein>
    <recommendedName>
        <fullName evidence="4">NADH-ubiquinone oxidoreductase chain 6</fullName>
        <ecNumber evidence="3">7.1.1.2</ecNumber>
    </recommendedName>
    <alternativeName>
        <fullName evidence="14">NADH dehydrogenase subunit 6</fullName>
    </alternativeName>
</protein>
<evidence type="ECO:0000256" key="9">
    <source>
        <dbReference type="ARBA" id="ARBA00022982"/>
    </source>
</evidence>
<keyword evidence="8" id="KW-1278">Translocase</keyword>
<reference evidence="17" key="1">
    <citation type="journal article" date="2017" name="Mol. Ecol.">
        <title>Shotgun mitogenomics across body size classes in a local assemblage of tropical Diptera: Phylogeny, species diversity and mitochondrial abundance spectrum.</title>
        <authorList>
            <person name="Choo L.Q."/>
            <person name="Crampton-Platt A."/>
            <person name="Vogler A.P."/>
        </authorList>
    </citation>
    <scope>NUCLEOTIDE SEQUENCE</scope>
</reference>
<evidence type="ECO:0000256" key="16">
    <source>
        <dbReference type="SAM" id="Phobius"/>
    </source>
</evidence>
<keyword evidence="9" id="KW-0249">Electron transport</keyword>
<evidence type="ECO:0000256" key="13">
    <source>
        <dbReference type="ARBA" id="ARBA00023136"/>
    </source>
</evidence>
<evidence type="ECO:0000256" key="2">
    <source>
        <dbReference type="ARBA" id="ARBA00005698"/>
    </source>
</evidence>
<evidence type="ECO:0000256" key="1">
    <source>
        <dbReference type="ARBA" id="ARBA00004225"/>
    </source>
</evidence>
<dbReference type="GO" id="GO:0031966">
    <property type="term" value="C:mitochondrial membrane"/>
    <property type="evidence" value="ECO:0007669"/>
    <property type="project" value="UniProtKB-SubCell"/>
</dbReference>
<evidence type="ECO:0000313" key="17">
    <source>
        <dbReference type="EMBL" id="ATN41174.1"/>
    </source>
</evidence>
<evidence type="ECO:0000256" key="4">
    <source>
        <dbReference type="ARBA" id="ARBA00021095"/>
    </source>
</evidence>
<evidence type="ECO:0000256" key="8">
    <source>
        <dbReference type="ARBA" id="ARBA00022967"/>
    </source>
</evidence>